<evidence type="ECO:0000256" key="4">
    <source>
        <dbReference type="ARBA" id="ARBA00022705"/>
    </source>
</evidence>
<dbReference type="EMBL" id="JAHWXN010000001">
    <property type="protein sequence ID" value="MCK2035278.1"/>
    <property type="molecule type" value="Genomic_DNA"/>
</dbReference>
<keyword evidence="5" id="KW-0479">Metal-binding</keyword>
<dbReference type="InterPro" id="IPR020084">
    <property type="entry name" value="NUDIX_hydrolase_CS"/>
</dbReference>
<evidence type="ECO:0000256" key="6">
    <source>
        <dbReference type="ARBA" id="ARBA00022763"/>
    </source>
</evidence>
<evidence type="ECO:0000256" key="9">
    <source>
        <dbReference type="ARBA" id="ARBA00023204"/>
    </source>
</evidence>
<dbReference type="PRINTS" id="PR00502">
    <property type="entry name" value="NUDIXFAMILY"/>
</dbReference>
<sequence>MPKQVHVVAAVIVRDGRVLAAKRSTAMSLPNLWEFPGGKIEPGESPRAALVRELYEELGCTVRVGAPIVETRHEYDFATIVLATYFASIEAGEPAPVEHAEVRWCTAPELRSLDWAAADLPAVAAVASQLEAMQQ</sequence>
<evidence type="ECO:0000259" key="13">
    <source>
        <dbReference type="PROSITE" id="PS51462"/>
    </source>
</evidence>
<dbReference type="CDD" id="cd03425">
    <property type="entry name" value="NUDIX_MutT_NudA_like"/>
    <property type="match status" value="1"/>
</dbReference>
<evidence type="ECO:0000256" key="5">
    <source>
        <dbReference type="ARBA" id="ARBA00022723"/>
    </source>
</evidence>
<keyword evidence="9" id="KW-0234">DNA repair</keyword>
<dbReference type="Pfam" id="PF00293">
    <property type="entry name" value="NUDIX"/>
    <property type="match status" value="1"/>
</dbReference>
<dbReference type="InterPro" id="IPR015797">
    <property type="entry name" value="NUDIX_hydrolase-like_dom_sf"/>
</dbReference>
<evidence type="ECO:0000313" key="15">
    <source>
        <dbReference type="Proteomes" id="UP001300096"/>
    </source>
</evidence>
<keyword evidence="3" id="KW-0515">Mutator protein</keyword>
<proteinExistence type="inferred from homology"/>
<name>A0ABT0FB37_9MICO</name>
<keyword evidence="4" id="KW-0235">DNA replication</keyword>
<reference evidence="14 15" key="1">
    <citation type="submission" date="2021-06" db="EMBL/GenBank/DDBJ databases">
        <title>Genome-based taxonomic framework of Microbacterium strains isolated from marine environment, the description of four new species and reclassification of four preexisting species.</title>
        <authorList>
            <person name="Lee S.D."/>
            <person name="Kim S.-M."/>
            <person name="Byeon Y.-S."/>
            <person name="Yang H.L."/>
            <person name="Kim I.S."/>
        </authorList>
    </citation>
    <scope>NUCLEOTIDE SEQUENCE [LARGE SCALE GENOMIC DNA]</scope>
    <source>
        <strain evidence="14 15">SSW1-49</strain>
    </source>
</reference>
<dbReference type="PANTHER" id="PTHR47707">
    <property type="entry name" value="8-OXO-DGTP DIPHOSPHATASE"/>
    <property type="match status" value="1"/>
</dbReference>
<dbReference type="PROSITE" id="PS51462">
    <property type="entry name" value="NUDIX"/>
    <property type="match status" value="1"/>
</dbReference>
<accession>A0ABT0FB37</accession>
<dbReference type="EC" id="3.6.1.55" evidence="11"/>
<evidence type="ECO:0000256" key="1">
    <source>
        <dbReference type="ARBA" id="ARBA00001946"/>
    </source>
</evidence>
<dbReference type="Gene3D" id="3.90.79.10">
    <property type="entry name" value="Nucleoside Triphosphate Pyrophosphohydrolase"/>
    <property type="match status" value="1"/>
</dbReference>
<gene>
    <name evidence="14" type="ORF">KZC51_03935</name>
</gene>
<keyword evidence="7 12" id="KW-0378">Hydrolase</keyword>
<dbReference type="PROSITE" id="PS00893">
    <property type="entry name" value="NUDIX_BOX"/>
    <property type="match status" value="1"/>
</dbReference>
<dbReference type="InterPro" id="IPR000086">
    <property type="entry name" value="NUDIX_hydrolase_dom"/>
</dbReference>
<comment type="caution">
    <text evidence="14">The sequence shown here is derived from an EMBL/GenBank/DDBJ whole genome shotgun (WGS) entry which is preliminary data.</text>
</comment>
<keyword evidence="15" id="KW-1185">Reference proteome</keyword>
<dbReference type="RefSeq" id="WP_247628709.1">
    <property type="nucleotide sequence ID" value="NZ_JAHWXN010000001.1"/>
</dbReference>
<dbReference type="InterPro" id="IPR047127">
    <property type="entry name" value="MutT-like"/>
</dbReference>
<feature type="domain" description="Nudix hydrolase" evidence="13">
    <location>
        <begin position="2"/>
        <end position="127"/>
    </location>
</feature>
<comment type="similarity">
    <text evidence="2 12">Belongs to the Nudix hydrolase family.</text>
</comment>
<organism evidence="14 15">
    <name type="scientific">Microbacterium croceum</name>
    <dbReference type="NCBI Taxonomy" id="2851645"/>
    <lineage>
        <taxon>Bacteria</taxon>
        <taxon>Bacillati</taxon>
        <taxon>Actinomycetota</taxon>
        <taxon>Actinomycetes</taxon>
        <taxon>Micrococcales</taxon>
        <taxon>Microbacteriaceae</taxon>
        <taxon>Microbacterium</taxon>
    </lineage>
</organism>
<keyword evidence="8" id="KW-0460">Magnesium</keyword>
<dbReference type="Proteomes" id="UP001300096">
    <property type="component" value="Unassembled WGS sequence"/>
</dbReference>
<evidence type="ECO:0000256" key="10">
    <source>
        <dbReference type="ARBA" id="ARBA00035861"/>
    </source>
</evidence>
<evidence type="ECO:0000313" key="14">
    <source>
        <dbReference type="EMBL" id="MCK2035278.1"/>
    </source>
</evidence>
<evidence type="ECO:0000256" key="12">
    <source>
        <dbReference type="RuleBase" id="RU003476"/>
    </source>
</evidence>
<dbReference type="InterPro" id="IPR020476">
    <property type="entry name" value="Nudix_hydrolase"/>
</dbReference>
<evidence type="ECO:0000256" key="3">
    <source>
        <dbReference type="ARBA" id="ARBA00022457"/>
    </source>
</evidence>
<comment type="cofactor">
    <cofactor evidence="1">
        <name>Mg(2+)</name>
        <dbReference type="ChEBI" id="CHEBI:18420"/>
    </cofactor>
</comment>
<evidence type="ECO:0000256" key="7">
    <source>
        <dbReference type="ARBA" id="ARBA00022801"/>
    </source>
</evidence>
<dbReference type="PANTHER" id="PTHR47707:SF1">
    <property type="entry name" value="NUDIX HYDROLASE FAMILY PROTEIN"/>
    <property type="match status" value="1"/>
</dbReference>
<dbReference type="SUPFAM" id="SSF55811">
    <property type="entry name" value="Nudix"/>
    <property type="match status" value="1"/>
</dbReference>
<protein>
    <recommendedName>
        <fullName evidence="11">8-oxo-dGTP diphosphatase</fullName>
        <ecNumber evidence="11">3.6.1.55</ecNumber>
    </recommendedName>
</protein>
<comment type="catalytic activity">
    <reaction evidence="10">
        <text>8-oxo-dGTP + H2O = 8-oxo-dGMP + diphosphate + H(+)</text>
        <dbReference type="Rhea" id="RHEA:31575"/>
        <dbReference type="ChEBI" id="CHEBI:15377"/>
        <dbReference type="ChEBI" id="CHEBI:15378"/>
        <dbReference type="ChEBI" id="CHEBI:33019"/>
        <dbReference type="ChEBI" id="CHEBI:63224"/>
        <dbReference type="ChEBI" id="CHEBI:77896"/>
        <dbReference type="EC" id="3.6.1.55"/>
    </reaction>
</comment>
<evidence type="ECO:0000256" key="2">
    <source>
        <dbReference type="ARBA" id="ARBA00005582"/>
    </source>
</evidence>
<keyword evidence="6" id="KW-0227">DNA damage</keyword>
<evidence type="ECO:0000256" key="8">
    <source>
        <dbReference type="ARBA" id="ARBA00022842"/>
    </source>
</evidence>
<evidence type="ECO:0000256" key="11">
    <source>
        <dbReference type="ARBA" id="ARBA00038905"/>
    </source>
</evidence>